<dbReference type="GO" id="GO:0005384">
    <property type="term" value="F:manganese ion transmembrane transporter activity"/>
    <property type="evidence" value="ECO:0007669"/>
    <property type="project" value="TreeGrafter"/>
</dbReference>
<feature type="transmembrane region" description="Helical" evidence="6">
    <location>
        <begin position="150"/>
        <end position="169"/>
    </location>
</feature>
<evidence type="ECO:0000313" key="7">
    <source>
        <dbReference type="EMBL" id="CAE6462363.1"/>
    </source>
</evidence>
<evidence type="ECO:0000313" key="8">
    <source>
        <dbReference type="Proteomes" id="UP000663888"/>
    </source>
</evidence>
<evidence type="ECO:0000256" key="1">
    <source>
        <dbReference type="ARBA" id="ARBA00004141"/>
    </source>
</evidence>
<sequence>MSDDQIRVQQIEADTLPRLPNHHQSSLKQTDDKDAQIITDAPPNPTRMEQLRARAKAGKDFLVVHITRHVGPGVLASIAYFDPGNWSVDLQAGSQYGYKLLSVVLLAGLGAILLQTMAARLGCVTGRDLAQHCRLLLHSRPKHKLWFRRALLYPMYVMCEVGIIATDLAELLGSAIGLSLLIPAIPLWAGVLITSVDVIFVLAMAPTSSGRPVRAFEWLLMTLVLIVFVVFIILIRKIDPHWPDVFNGYLPSKTIFQPGALYTSIGILGATVMPHALFLGSSLATLDRVSHAPAVATLPLDEQKRTYTFWQQFGRAKRALFWVQRSPASRSSIMNNSTSPIEAATGLQVPDNEAKEVNRPASLPSRGSPRIAAPASDVNLNHEENKVEPQTHTQASPGRQNNSLDFIKAHLSHAIVDIGGSISVSLPSTAGLDVSLVWLVMSLLGFAVSINSAILILGAAAFYYGGDGQIFDAGLFDAHDLIRDKIGRPAAFLFALALLCSGQSASITATLAGQIVSEGFIEWRISPLARRTITRLIGLVPSMVVAIAVGRQGIDTLLVASQVALSIVLPFVIFPLVYLASSDAVMSVPTPDGGTKSYKNHWVTTSFGYLIFIIVVLANSYVIVTLAMGEE</sequence>
<dbReference type="GO" id="GO:0034755">
    <property type="term" value="P:iron ion transmembrane transport"/>
    <property type="evidence" value="ECO:0007669"/>
    <property type="project" value="TreeGrafter"/>
</dbReference>
<feature type="transmembrane region" description="Helical" evidence="6">
    <location>
        <begin position="490"/>
        <end position="512"/>
    </location>
</feature>
<comment type="caution">
    <text evidence="7">The sequence shown here is derived from an EMBL/GenBank/DDBJ whole genome shotgun (WGS) entry which is preliminary data.</text>
</comment>
<dbReference type="PRINTS" id="PR00447">
    <property type="entry name" value="NATRESASSCMP"/>
</dbReference>
<organism evidence="7 8">
    <name type="scientific">Rhizoctonia solani</name>
    <dbReference type="NCBI Taxonomy" id="456999"/>
    <lineage>
        <taxon>Eukaryota</taxon>
        <taxon>Fungi</taxon>
        <taxon>Dikarya</taxon>
        <taxon>Basidiomycota</taxon>
        <taxon>Agaricomycotina</taxon>
        <taxon>Agaricomycetes</taxon>
        <taxon>Cantharellales</taxon>
        <taxon>Ceratobasidiaceae</taxon>
        <taxon>Rhizoctonia</taxon>
    </lineage>
</organism>
<dbReference type="AlphaFoldDB" id="A0A8H3BNZ5"/>
<feature type="region of interest" description="Disordered" evidence="5">
    <location>
        <begin position="345"/>
        <end position="373"/>
    </location>
</feature>
<evidence type="ECO:0008006" key="9">
    <source>
        <dbReference type="Google" id="ProtNLM"/>
    </source>
</evidence>
<evidence type="ECO:0000256" key="2">
    <source>
        <dbReference type="ARBA" id="ARBA00022692"/>
    </source>
</evidence>
<dbReference type="InterPro" id="IPR001046">
    <property type="entry name" value="NRAMP_fam"/>
</dbReference>
<reference evidence="7" key="1">
    <citation type="submission" date="2021-01" db="EMBL/GenBank/DDBJ databases">
        <authorList>
            <person name="Kaushik A."/>
        </authorList>
    </citation>
    <scope>NUCLEOTIDE SEQUENCE</scope>
    <source>
        <strain evidence="7">AG4-R118</strain>
    </source>
</reference>
<evidence type="ECO:0000256" key="6">
    <source>
        <dbReference type="SAM" id="Phobius"/>
    </source>
</evidence>
<comment type="subcellular location">
    <subcellularLocation>
        <location evidence="1">Membrane</location>
        <topology evidence="1">Multi-pass membrane protein</topology>
    </subcellularLocation>
</comment>
<proteinExistence type="predicted"/>
<dbReference type="GO" id="GO:0015086">
    <property type="term" value="F:cadmium ion transmembrane transporter activity"/>
    <property type="evidence" value="ECO:0007669"/>
    <property type="project" value="TreeGrafter"/>
</dbReference>
<feature type="region of interest" description="Disordered" evidence="5">
    <location>
        <begin position="11"/>
        <end position="35"/>
    </location>
</feature>
<keyword evidence="3 6" id="KW-1133">Transmembrane helix</keyword>
<dbReference type="PANTHER" id="PTHR11706:SF101">
    <property type="entry name" value="MANGANESE TRANSPORTER SMF1"/>
    <property type="match status" value="1"/>
</dbReference>
<feature type="transmembrane region" description="Helical" evidence="6">
    <location>
        <begin position="215"/>
        <end position="235"/>
    </location>
</feature>
<feature type="transmembrane region" description="Helical" evidence="6">
    <location>
        <begin position="61"/>
        <end position="81"/>
    </location>
</feature>
<dbReference type="PANTHER" id="PTHR11706">
    <property type="entry name" value="SOLUTE CARRIER PROTEIN FAMILY 11 MEMBER"/>
    <property type="match status" value="1"/>
</dbReference>
<name>A0A8H3BNZ5_9AGAM</name>
<dbReference type="NCBIfam" id="NF037982">
    <property type="entry name" value="Nramp_1"/>
    <property type="match status" value="1"/>
</dbReference>
<keyword evidence="4 6" id="KW-0472">Membrane</keyword>
<feature type="transmembrane region" description="Helical" evidence="6">
    <location>
        <begin position="96"/>
        <end position="114"/>
    </location>
</feature>
<feature type="transmembrane region" description="Helical" evidence="6">
    <location>
        <begin position="175"/>
        <end position="203"/>
    </location>
</feature>
<dbReference type="Pfam" id="PF01566">
    <property type="entry name" value="Nramp"/>
    <property type="match status" value="2"/>
</dbReference>
<dbReference type="GO" id="GO:0030026">
    <property type="term" value="P:intracellular manganese ion homeostasis"/>
    <property type="evidence" value="ECO:0007669"/>
    <property type="project" value="TreeGrafter"/>
</dbReference>
<feature type="transmembrane region" description="Helical" evidence="6">
    <location>
        <begin position="436"/>
        <end position="464"/>
    </location>
</feature>
<evidence type="ECO:0000256" key="5">
    <source>
        <dbReference type="SAM" id="MobiDB-lite"/>
    </source>
</evidence>
<protein>
    <recommendedName>
        <fullName evidence="9">Manganese transporter pdt1 [Schizosaccharomyces pombe 972h-]</fullName>
    </recommendedName>
</protein>
<dbReference type="EMBL" id="CAJMWX010001053">
    <property type="protein sequence ID" value="CAE6462363.1"/>
    <property type="molecule type" value="Genomic_DNA"/>
</dbReference>
<keyword evidence="2 6" id="KW-0812">Transmembrane</keyword>
<feature type="transmembrane region" description="Helical" evidence="6">
    <location>
        <begin position="557"/>
        <end position="581"/>
    </location>
</feature>
<feature type="transmembrane region" description="Helical" evidence="6">
    <location>
        <begin position="255"/>
        <end position="278"/>
    </location>
</feature>
<feature type="transmembrane region" description="Helical" evidence="6">
    <location>
        <begin position="602"/>
        <end position="628"/>
    </location>
</feature>
<dbReference type="GO" id="GO:0005886">
    <property type="term" value="C:plasma membrane"/>
    <property type="evidence" value="ECO:0007669"/>
    <property type="project" value="TreeGrafter"/>
</dbReference>
<gene>
    <name evidence="7" type="ORF">RDB_LOCUS92159</name>
</gene>
<evidence type="ECO:0000256" key="4">
    <source>
        <dbReference type="ARBA" id="ARBA00023136"/>
    </source>
</evidence>
<dbReference type="Proteomes" id="UP000663888">
    <property type="component" value="Unassembled WGS sequence"/>
</dbReference>
<accession>A0A8H3BNZ5</accession>
<feature type="transmembrane region" description="Helical" evidence="6">
    <location>
        <begin position="533"/>
        <end position="551"/>
    </location>
</feature>
<evidence type="ECO:0000256" key="3">
    <source>
        <dbReference type="ARBA" id="ARBA00022989"/>
    </source>
</evidence>